<name>A0ABS2SP81_9BACI</name>
<dbReference type="RefSeq" id="WP_204464255.1">
    <property type="nucleotide sequence ID" value="NZ_JAFBCV010000001.1"/>
</dbReference>
<sequence>MQSTLVWKSLEFFGIEYVGLTQTESEIRVISTIIKSETAKPEKIEYSLTLTLDWQVKQLYVKNSRYQHVIQLFQNEMGCWVNQFGEEIPQLRGAVDVDLSCTPFTNSLPIKRLPWELNQPINLEMVYVDASSGAYRKVTQSYELLDAKEEFQLFHYKSGAFQSKILANRDGIVSEYPNLFALVSY</sequence>
<keyword evidence="2" id="KW-1185">Reference proteome</keyword>
<proteinExistence type="predicted"/>
<dbReference type="EMBL" id="JAFBCV010000001">
    <property type="protein sequence ID" value="MBM7837332.1"/>
    <property type="molecule type" value="Genomic_DNA"/>
</dbReference>
<dbReference type="Pfam" id="PF06475">
    <property type="entry name" value="Glycolipid_bind"/>
    <property type="match status" value="1"/>
</dbReference>
<evidence type="ECO:0008006" key="3">
    <source>
        <dbReference type="Google" id="ProtNLM"/>
    </source>
</evidence>
<evidence type="ECO:0000313" key="2">
    <source>
        <dbReference type="Proteomes" id="UP001179280"/>
    </source>
</evidence>
<comment type="caution">
    <text evidence="1">The sequence shown here is derived from an EMBL/GenBank/DDBJ whole genome shotgun (WGS) entry which is preliminary data.</text>
</comment>
<evidence type="ECO:0000313" key="1">
    <source>
        <dbReference type="EMBL" id="MBM7837332.1"/>
    </source>
</evidence>
<dbReference type="Proteomes" id="UP001179280">
    <property type="component" value="Unassembled WGS sequence"/>
</dbReference>
<protein>
    <recommendedName>
        <fullName evidence="3">Glycolipid-binding domain-containing protein</fullName>
    </recommendedName>
</protein>
<organism evidence="1 2">
    <name type="scientific">Shouchella xiaoxiensis</name>
    <dbReference type="NCBI Taxonomy" id="766895"/>
    <lineage>
        <taxon>Bacteria</taxon>
        <taxon>Bacillati</taxon>
        <taxon>Bacillota</taxon>
        <taxon>Bacilli</taxon>
        <taxon>Bacillales</taxon>
        <taxon>Bacillaceae</taxon>
        <taxon>Shouchella</taxon>
    </lineage>
</organism>
<dbReference type="SUPFAM" id="SSF159275">
    <property type="entry name" value="PA1994-like"/>
    <property type="match status" value="1"/>
</dbReference>
<dbReference type="InterPro" id="IPR009467">
    <property type="entry name" value="Glycolipid-bd_prot_put"/>
</dbReference>
<gene>
    <name evidence="1" type="ORF">JOC54_000563</name>
</gene>
<accession>A0ABS2SP81</accession>
<reference evidence="1" key="1">
    <citation type="submission" date="2021-01" db="EMBL/GenBank/DDBJ databases">
        <title>Genomic Encyclopedia of Type Strains, Phase IV (KMG-IV): sequencing the most valuable type-strain genomes for metagenomic binning, comparative biology and taxonomic classification.</title>
        <authorList>
            <person name="Goeker M."/>
        </authorList>
    </citation>
    <scope>NUCLEOTIDE SEQUENCE</scope>
    <source>
        <strain evidence="1">DSM 21943</strain>
    </source>
</reference>